<feature type="chain" id="PRO_5017933796" evidence="1">
    <location>
        <begin position="23"/>
        <end position="182"/>
    </location>
</feature>
<evidence type="ECO:0000256" key="1">
    <source>
        <dbReference type="SAM" id="SignalP"/>
    </source>
</evidence>
<dbReference type="InterPro" id="IPR021314">
    <property type="entry name" value="DUF2911"/>
</dbReference>
<dbReference type="RefSeq" id="WP_121849879.1">
    <property type="nucleotide sequence ID" value="NZ_CP032050.1"/>
</dbReference>
<keyword evidence="1" id="KW-0732">Signal</keyword>
<evidence type="ECO:0000313" key="2">
    <source>
        <dbReference type="EMBL" id="AYN68868.1"/>
    </source>
</evidence>
<dbReference type="EMBL" id="CP032050">
    <property type="protein sequence ID" value="AYN68868.1"/>
    <property type="molecule type" value="Genomic_DNA"/>
</dbReference>
<dbReference type="OrthoDB" id="187854at2"/>
<dbReference type="AlphaFoldDB" id="A0A3G2L9D0"/>
<dbReference type="Pfam" id="PF11138">
    <property type="entry name" value="DUF2911"/>
    <property type="match status" value="1"/>
</dbReference>
<protein>
    <submittedName>
        <fullName evidence="2">DUF2911 domain-containing protein</fullName>
    </submittedName>
</protein>
<dbReference type="KEGG" id="emar:D1013_16515"/>
<feature type="signal peptide" evidence="1">
    <location>
        <begin position="1"/>
        <end position="22"/>
    </location>
</feature>
<proteinExistence type="predicted"/>
<keyword evidence="3" id="KW-1185">Reference proteome</keyword>
<gene>
    <name evidence="2" type="ORF">D1013_16515</name>
</gene>
<dbReference type="Proteomes" id="UP000276309">
    <property type="component" value="Chromosome"/>
</dbReference>
<name>A0A3G2L9D0_9FLAO</name>
<accession>A0A3G2L9D0</accession>
<sequence length="182" mass="19958">MKNLSFIAILAFAMIFTVEATAQKFSGLDKSPMDMASYPNDYKISNKTVRVIYSRPQLKGRSLAELAPAGKVWRTGANEAAEIQFYTDATFGGKDIKAGIYSLFTVPGNGEWTVILNKNLNQWGAYSYEEGADVARVKVPSKADGSSLEEFSIAFEDAEDGANLVMGWDKTRVAVPISFTKM</sequence>
<reference evidence="2 3" key="1">
    <citation type="submission" date="2018-08" db="EMBL/GenBank/DDBJ databases">
        <title>The reduced genetic potential of extracellular carbohydrate catabolism in Euzebyella marina RN62, a Flavobacteriia bacterium isolated from the hadal water.</title>
        <authorList>
            <person name="Xue C."/>
        </authorList>
    </citation>
    <scope>NUCLEOTIDE SEQUENCE [LARGE SCALE GENOMIC DNA]</scope>
    <source>
        <strain evidence="2 3">RN62</strain>
    </source>
</reference>
<evidence type="ECO:0000313" key="3">
    <source>
        <dbReference type="Proteomes" id="UP000276309"/>
    </source>
</evidence>
<organism evidence="2 3">
    <name type="scientific">Euzebyella marina</name>
    <dbReference type="NCBI Taxonomy" id="1761453"/>
    <lineage>
        <taxon>Bacteria</taxon>
        <taxon>Pseudomonadati</taxon>
        <taxon>Bacteroidota</taxon>
        <taxon>Flavobacteriia</taxon>
        <taxon>Flavobacteriales</taxon>
        <taxon>Flavobacteriaceae</taxon>
        <taxon>Euzebyella</taxon>
    </lineage>
</organism>